<organism evidence="1 2">
    <name type="scientific">Niastella vici</name>
    <dbReference type="NCBI Taxonomy" id="1703345"/>
    <lineage>
        <taxon>Bacteria</taxon>
        <taxon>Pseudomonadati</taxon>
        <taxon>Bacteroidota</taxon>
        <taxon>Chitinophagia</taxon>
        <taxon>Chitinophagales</taxon>
        <taxon>Chitinophagaceae</taxon>
        <taxon>Niastella</taxon>
    </lineage>
</organism>
<name>A0A1V9G6L7_9BACT</name>
<dbReference type="AlphaFoldDB" id="A0A1V9G6L7"/>
<dbReference type="EMBL" id="LVYD01000002">
    <property type="protein sequence ID" value="OQP66291.1"/>
    <property type="molecule type" value="Genomic_DNA"/>
</dbReference>
<evidence type="ECO:0000313" key="1">
    <source>
        <dbReference type="EMBL" id="OQP66291.1"/>
    </source>
</evidence>
<proteinExistence type="predicted"/>
<evidence type="ECO:0000313" key="2">
    <source>
        <dbReference type="Proteomes" id="UP000192796"/>
    </source>
</evidence>
<comment type="caution">
    <text evidence="1">The sequence shown here is derived from an EMBL/GenBank/DDBJ whole genome shotgun (WGS) entry which is preliminary data.</text>
</comment>
<reference evidence="1 2" key="1">
    <citation type="submission" date="2016-03" db="EMBL/GenBank/DDBJ databases">
        <title>Niastella vici sp. nov., isolated from farmland soil.</title>
        <authorList>
            <person name="Chen L."/>
            <person name="Wang D."/>
            <person name="Yang S."/>
            <person name="Wang G."/>
        </authorList>
    </citation>
    <scope>NUCLEOTIDE SEQUENCE [LARGE SCALE GENOMIC DNA]</scope>
    <source>
        <strain evidence="1 2">DJ57</strain>
    </source>
</reference>
<accession>A0A1V9G6L7</accession>
<gene>
    <name evidence="1" type="ORF">A3860_12365</name>
</gene>
<protein>
    <submittedName>
        <fullName evidence="1">Uncharacterized protein</fullName>
    </submittedName>
</protein>
<dbReference type="Proteomes" id="UP000192796">
    <property type="component" value="Unassembled WGS sequence"/>
</dbReference>
<keyword evidence="2" id="KW-1185">Reference proteome</keyword>
<sequence>MFLPAIFKNTLSLLLLAILPAITCIITSCSSTKIITEYDCADAANINRDTTVWHYFWGLKQAKDIRPQCDKRYNHLNKVVVKSTPAHVLLTVITLGIVIPQKISWCCAPPNLQPGHLGN</sequence>